<dbReference type="CDD" id="cd14014">
    <property type="entry name" value="STKc_PknB_like"/>
    <property type="match status" value="1"/>
</dbReference>
<dbReference type="InterPro" id="IPR016187">
    <property type="entry name" value="CTDL_fold"/>
</dbReference>
<dbReference type="Pfam" id="PF08308">
    <property type="entry name" value="PEGA"/>
    <property type="match status" value="1"/>
</dbReference>
<dbReference type="eggNOG" id="COG1262">
    <property type="taxonomic scope" value="Bacteria"/>
</dbReference>
<dbReference type="eggNOG" id="COG0515">
    <property type="taxonomic scope" value="Bacteria"/>
</dbReference>
<dbReference type="SMART" id="SM00220">
    <property type="entry name" value="S_TKc"/>
    <property type="match status" value="1"/>
</dbReference>
<dbReference type="InterPro" id="IPR000719">
    <property type="entry name" value="Prot_kinase_dom"/>
</dbReference>
<evidence type="ECO:0000313" key="3">
    <source>
        <dbReference type="Proteomes" id="UP000009282"/>
    </source>
</evidence>
<dbReference type="GO" id="GO:0120147">
    <property type="term" value="F:formylglycine-generating oxidase activity"/>
    <property type="evidence" value="ECO:0007669"/>
    <property type="project" value="TreeGrafter"/>
</dbReference>
<gene>
    <name evidence="2" type="ordered locus">GNIT_1513</name>
</gene>
<dbReference type="GO" id="GO:0005524">
    <property type="term" value="F:ATP binding"/>
    <property type="evidence" value="ECO:0007669"/>
    <property type="project" value="InterPro"/>
</dbReference>
<dbReference type="PROSITE" id="PS00108">
    <property type="entry name" value="PROTEIN_KINASE_ST"/>
    <property type="match status" value="1"/>
</dbReference>
<proteinExistence type="predicted"/>
<dbReference type="Pfam" id="PF03781">
    <property type="entry name" value="FGE-sulfatase"/>
    <property type="match status" value="1"/>
</dbReference>
<dbReference type="EMBL" id="CP003060">
    <property type="protein sequence ID" value="AEP29631.1"/>
    <property type="molecule type" value="Genomic_DNA"/>
</dbReference>
<dbReference type="STRING" id="1085623.GNIT_1513"/>
<dbReference type="GO" id="GO:0004672">
    <property type="term" value="F:protein kinase activity"/>
    <property type="evidence" value="ECO:0007669"/>
    <property type="project" value="InterPro"/>
</dbReference>
<feature type="domain" description="Protein kinase" evidence="1">
    <location>
        <begin position="1"/>
        <end position="259"/>
    </location>
</feature>
<name>G4QGJ4_GLANF</name>
<dbReference type="SUPFAM" id="SSF56112">
    <property type="entry name" value="Protein kinase-like (PK-like)"/>
    <property type="match status" value="1"/>
</dbReference>
<dbReference type="Gene3D" id="3.90.1580.10">
    <property type="entry name" value="paralog of FGE (formylglycine-generating enzyme)"/>
    <property type="match status" value="1"/>
</dbReference>
<dbReference type="HOGENOM" id="CLU_340592_0_0_6"/>
<dbReference type="InterPro" id="IPR008271">
    <property type="entry name" value="Ser/Thr_kinase_AS"/>
</dbReference>
<dbReference type="AlphaFoldDB" id="G4QGJ4"/>
<dbReference type="Gene3D" id="1.10.510.10">
    <property type="entry name" value="Transferase(Phosphotransferase) domain 1"/>
    <property type="match status" value="1"/>
</dbReference>
<dbReference type="InterPro" id="IPR005532">
    <property type="entry name" value="SUMF_dom"/>
</dbReference>
<organism evidence="2 3">
    <name type="scientific">Glaciecola nitratireducens (strain JCM 12485 / KCTC 12276 / FR1064)</name>
    <dbReference type="NCBI Taxonomy" id="1085623"/>
    <lineage>
        <taxon>Bacteria</taxon>
        <taxon>Pseudomonadati</taxon>
        <taxon>Pseudomonadota</taxon>
        <taxon>Gammaproteobacteria</taxon>
        <taxon>Alteromonadales</taxon>
        <taxon>Alteromonadaceae</taxon>
        <taxon>Brumicola</taxon>
    </lineage>
</organism>
<accession>G4QGJ4</accession>
<dbReference type="Pfam" id="PF00069">
    <property type="entry name" value="Pkinase"/>
    <property type="match status" value="1"/>
</dbReference>
<evidence type="ECO:0000259" key="1">
    <source>
        <dbReference type="PROSITE" id="PS50011"/>
    </source>
</evidence>
<dbReference type="InterPro" id="IPR013229">
    <property type="entry name" value="PEGA"/>
</dbReference>
<protein>
    <recommendedName>
        <fullName evidence="1">Protein kinase domain-containing protein</fullName>
    </recommendedName>
</protein>
<sequence length="833" mass="92377">MYLAQDPNLSIQVAIKVFDSPIETGSHIYGEPFQGHQHEAKKPQTDFISESKILHQLSSAPHIVPFMEFDFTESKQAFIVMPYYKRSLADLLGAQNKISTRQTLLFAKQILTGLESIHAAGLVHLDIKPANILLDDNDQVLIADFGISIAKALPVSKKSDDTVMSELGKTGIGSQYYASPEQLADAQNVTAQSDIYAVAALMYRCISAEQFSEKQQPLNKLNPKIDDAVSNLVALGLSTRPEQRPESAKQMADSIGKILKRFEDEINGKGQNNDPEATRVWGNRATANNNIDSIKESIKHTLLKEGEINQFHFTRLELLAKAELHETYSPQWLSQYIEHTQSQLARENANAAAFFLWVQQVNEAINTALQKIGTPTKMDGLSEESKRNLIELGSATLNLQTQELSNIIERKLLAKVSKSIEQNATATGTKSKSRGRFVSAVFIIVCAFLLPWWLQSDKTGKSQDNSDVVVLNNSDNELAVNNLSTDVSNTRVHSDSSIATDISEIQIKNSSALVISAGNIQVILQVQPADADVVLQSMQGIPVSNENVQKGEYWLRVSKNGYKTVSKKINIDINPYIISEQLELSDTRYFIGNTDRTVADGIPVEFLLLPKQTVALGAEATKLHEARIRMMSFEVTNQLYSACVSDGKCATSTKLSTDPRYRTFSLPQHPAVNVSWYDITEQFIPWLSAQTNSELRLPTKEEWEFAAAGTVDGSSKTYSWGTRMQMNSAHCKNCSSANQGRVDTTMPVRSFTANSWQLYDMHGNVQEWTATCPQPRSALSSQSNLAPRCDLAIVKGGSWLSDKSDLAISIDDFLKKTVRSHTTGFRLVEEVNE</sequence>
<dbReference type="PROSITE" id="PS50011">
    <property type="entry name" value="PROTEIN_KINASE_DOM"/>
    <property type="match status" value="1"/>
</dbReference>
<dbReference type="Proteomes" id="UP000009282">
    <property type="component" value="Chromosome"/>
</dbReference>
<keyword evidence="3" id="KW-1185">Reference proteome</keyword>
<dbReference type="PANTHER" id="PTHR23150:SF19">
    <property type="entry name" value="FORMYLGLYCINE-GENERATING ENZYME"/>
    <property type="match status" value="1"/>
</dbReference>
<dbReference type="InterPro" id="IPR051043">
    <property type="entry name" value="Sulfatase_Mod_Factor_Kinase"/>
</dbReference>
<dbReference type="KEGG" id="gni:GNIT_1513"/>
<evidence type="ECO:0000313" key="2">
    <source>
        <dbReference type="EMBL" id="AEP29631.1"/>
    </source>
</evidence>
<dbReference type="InterPro" id="IPR011009">
    <property type="entry name" value="Kinase-like_dom_sf"/>
</dbReference>
<reference evidence="2 3" key="1">
    <citation type="journal article" date="2011" name="J. Bacteriol.">
        <title>Complete genome sequence of seawater bacterium Glaciecola nitratireducens FR1064T.</title>
        <authorList>
            <person name="Bian F."/>
            <person name="Qin Q.L."/>
            <person name="Xie B.B."/>
            <person name="Shu Y.L."/>
            <person name="Zhang X.Y."/>
            <person name="Yu Y."/>
            <person name="Chen B."/>
            <person name="Chen X.L."/>
            <person name="Zhou B.C."/>
            <person name="Zhang Y.Z."/>
        </authorList>
    </citation>
    <scope>NUCLEOTIDE SEQUENCE [LARGE SCALE GENOMIC DNA]</scope>
    <source>
        <strain evidence="3">JCM 12485 / KCTC 12276 / FR1064</strain>
    </source>
</reference>
<dbReference type="PANTHER" id="PTHR23150">
    <property type="entry name" value="SULFATASE MODIFYING FACTOR 1, 2"/>
    <property type="match status" value="1"/>
</dbReference>
<dbReference type="InterPro" id="IPR042095">
    <property type="entry name" value="SUMF_sf"/>
</dbReference>
<dbReference type="SUPFAM" id="SSF56436">
    <property type="entry name" value="C-type lectin-like"/>
    <property type="match status" value="1"/>
</dbReference>